<keyword evidence="8 10" id="KW-0694">RNA-binding</keyword>
<evidence type="ECO:0000256" key="9">
    <source>
        <dbReference type="ARBA" id="ARBA00023136"/>
    </source>
</evidence>
<dbReference type="CDD" id="cd00077">
    <property type="entry name" value="HDc"/>
    <property type="match status" value="1"/>
</dbReference>
<accession>A0A650ELK0</accession>
<evidence type="ECO:0000256" key="5">
    <source>
        <dbReference type="ARBA" id="ARBA00022723"/>
    </source>
</evidence>
<dbReference type="InterPro" id="IPR050264">
    <property type="entry name" value="Bact_CCA-adding_enz_type3_sf"/>
</dbReference>
<feature type="domain" description="tRNA nucleotidyltransferase/poly(A) polymerase RNA and SrmB- binding" evidence="12">
    <location>
        <begin position="180"/>
        <end position="225"/>
    </location>
</feature>
<evidence type="ECO:0000256" key="4">
    <source>
        <dbReference type="ARBA" id="ARBA00022695"/>
    </source>
</evidence>
<dbReference type="Gene3D" id="1.10.3090.10">
    <property type="entry name" value="cca-adding enzyme, domain 2"/>
    <property type="match status" value="1"/>
</dbReference>
<feature type="domain" description="Poly A polymerase head" evidence="11">
    <location>
        <begin position="25"/>
        <end position="153"/>
    </location>
</feature>
<dbReference type="InterPro" id="IPR032810">
    <property type="entry name" value="CCA-adding_enz_C"/>
</dbReference>
<dbReference type="GO" id="GO:0008033">
    <property type="term" value="P:tRNA processing"/>
    <property type="evidence" value="ECO:0007669"/>
    <property type="project" value="UniProtKB-KW"/>
</dbReference>
<keyword evidence="6" id="KW-0547">Nucleotide-binding</keyword>
<dbReference type="InterPro" id="IPR002646">
    <property type="entry name" value="PolA_pol_head_dom"/>
</dbReference>
<evidence type="ECO:0000313" key="14">
    <source>
        <dbReference type="EMBL" id="QGT50466.1"/>
    </source>
</evidence>
<evidence type="ECO:0000256" key="7">
    <source>
        <dbReference type="ARBA" id="ARBA00022842"/>
    </source>
</evidence>
<comment type="cofactor">
    <cofactor evidence="1">
        <name>Mg(2+)</name>
        <dbReference type="ChEBI" id="CHEBI:18420"/>
    </cofactor>
</comment>
<sequence length="455" mass="51875">MNLTLSIPLEVQEILQTLESAGFKAYVVGGCVRDALLCQITRNLYMPKDWDITTSATPDEVMRVFADSKVLPTGLKHGTVSLIKKSVPYEITTFRIDGDYLNARSPESVHFSTSLEEDLKRRDFTINALVYHYHEGLVDRFCGLDDLQNGVIRCVGNANERLCEDALRILRALRFASLLGFTIEQSTKDAMFAHRQRLTKISQERIRVELTKLLCGKNVKSVLEEYAEIITVCIPEIFPMIGFRQHHPYHHLDVWGHTILAIDRACEDSIIRWTMLLHDIGKPHTFTQKEGVGHFYGHAQKSALIAEKILDRLRWDKKTKCVILKLITHHDIVLESSPKSVRRLLSKLDNELFELLLEVKKADILAQNPSLISERLKNLAEIREIKAQVLDSQMAFCLKDLAVNGRDLQHIGITEGKEIGKILSTLLTLVIEEKIENTQASLLREARTLYYSSHK</sequence>
<evidence type="ECO:0000259" key="11">
    <source>
        <dbReference type="Pfam" id="PF01743"/>
    </source>
</evidence>
<dbReference type="Gene3D" id="1.10.246.80">
    <property type="match status" value="1"/>
</dbReference>
<evidence type="ECO:0000256" key="8">
    <source>
        <dbReference type="ARBA" id="ARBA00022884"/>
    </source>
</evidence>
<name>A0A650ELK0_9HELI</name>
<protein>
    <submittedName>
        <fullName evidence="14">Polynucleotide adenylyltransferase</fullName>
    </submittedName>
</protein>
<evidence type="ECO:0000256" key="1">
    <source>
        <dbReference type="ARBA" id="ARBA00001946"/>
    </source>
</evidence>
<evidence type="ECO:0000259" key="13">
    <source>
        <dbReference type="Pfam" id="PF13735"/>
    </source>
</evidence>
<dbReference type="Pfam" id="PF01743">
    <property type="entry name" value="PolyA_pol"/>
    <property type="match status" value="1"/>
</dbReference>
<dbReference type="GO" id="GO:0000049">
    <property type="term" value="F:tRNA binding"/>
    <property type="evidence" value="ECO:0007669"/>
    <property type="project" value="TreeGrafter"/>
</dbReference>
<proteinExistence type="inferred from homology"/>
<dbReference type="GO" id="GO:0046872">
    <property type="term" value="F:metal ion binding"/>
    <property type="evidence" value="ECO:0007669"/>
    <property type="project" value="UniProtKB-KW"/>
</dbReference>
<dbReference type="NCBIfam" id="TIGR00277">
    <property type="entry name" value="HDIG"/>
    <property type="match status" value="1"/>
</dbReference>
<dbReference type="InterPro" id="IPR032828">
    <property type="entry name" value="PolyA_RNA-bd"/>
</dbReference>
<dbReference type="PANTHER" id="PTHR46173">
    <property type="entry name" value="CCA TRNA NUCLEOTIDYLTRANSFERASE 1, MITOCHONDRIAL"/>
    <property type="match status" value="1"/>
</dbReference>
<dbReference type="SUPFAM" id="SSF81891">
    <property type="entry name" value="Poly A polymerase C-terminal region-like"/>
    <property type="match status" value="1"/>
</dbReference>
<keyword evidence="5" id="KW-0479">Metal-binding</keyword>
<keyword evidence="4 14" id="KW-0548">Nucleotidyltransferase</keyword>
<dbReference type="InterPro" id="IPR006675">
    <property type="entry name" value="HDIG_dom"/>
</dbReference>
<evidence type="ECO:0000256" key="10">
    <source>
        <dbReference type="RuleBase" id="RU003953"/>
    </source>
</evidence>
<evidence type="ECO:0000256" key="6">
    <source>
        <dbReference type="ARBA" id="ARBA00022741"/>
    </source>
</evidence>
<evidence type="ECO:0000256" key="3">
    <source>
        <dbReference type="ARBA" id="ARBA00022694"/>
    </source>
</evidence>
<keyword evidence="2 10" id="KW-0808">Transferase</keyword>
<dbReference type="PANTHER" id="PTHR46173:SF1">
    <property type="entry name" value="CCA TRNA NUCLEOTIDYLTRANSFERASE 1, MITOCHONDRIAL"/>
    <property type="match status" value="1"/>
</dbReference>
<keyword evidence="3" id="KW-0819">tRNA processing</keyword>
<evidence type="ECO:0000256" key="2">
    <source>
        <dbReference type="ARBA" id="ARBA00022679"/>
    </source>
</evidence>
<dbReference type="EMBL" id="MN577569">
    <property type="protein sequence ID" value="QGT50466.1"/>
    <property type="molecule type" value="Genomic_DNA"/>
</dbReference>
<evidence type="ECO:0000259" key="12">
    <source>
        <dbReference type="Pfam" id="PF12627"/>
    </source>
</evidence>
<dbReference type="SUPFAM" id="SSF81301">
    <property type="entry name" value="Nucleotidyltransferase"/>
    <property type="match status" value="1"/>
</dbReference>
<dbReference type="GO" id="GO:0016779">
    <property type="term" value="F:nucleotidyltransferase activity"/>
    <property type="evidence" value="ECO:0007669"/>
    <property type="project" value="UniProtKB-KW"/>
</dbReference>
<keyword evidence="7" id="KW-0460">Magnesium</keyword>
<dbReference type="Pfam" id="PF13735">
    <property type="entry name" value="tRNA_NucTran2_2"/>
    <property type="match status" value="1"/>
</dbReference>
<reference evidence="14" key="1">
    <citation type="journal article" date="2020" name="J. ISSAAS">
        <title>Lactobacilli and other gastrointestinal microbiota of Peromyscus leucopus, reservoir host for agents of Lyme disease and other zoonoses in North America.</title>
        <authorList>
            <person name="Milovic A."/>
            <person name="Bassam K."/>
            <person name="Shao H."/>
            <person name="Chatzistamou I."/>
            <person name="Tufts D.M."/>
            <person name="Diuk-Wasser M."/>
            <person name="Barbour A.G."/>
        </authorList>
    </citation>
    <scope>NUCLEOTIDE SEQUENCE</scope>
    <source>
        <strain evidence="14">LL4</strain>
    </source>
</reference>
<gene>
    <name evidence="14" type="ORF">Helico5904_1380</name>
</gene>
<dbReference type="GO" id="GO:0000166">
    <property type="term" value="F:nucleotide binding"/>
    <property type="evidence" value="ECO:0007669"/>
    <property type="project" value="UniProtKB-KW"/>
</dbReference>
<dbReference type="InterPro" id="IPR043519">
    <property type="entry name" value="NT_sf"/>
</dbReference>
<organism evidence="14">
    <name type="scientific">uncultured Helicobacter sp</name>
    <dbReference type="NCBI Taxonomy" id="175537"/>
    <lineage>
        <taxon>Bacteria</taxon>
        <taxon>Pseudomonadati</taxon>
        <taxon>Campylobacterota</taxon>
        <taxon>Epsilonproteobacteria</taxon>
        <taxon>Campylobacterales</taxon>
        <taxon>Helicobacteraceae</taxon>
        <taxon>Helicobacter</taxon>
        <taxon>environmental samples</taxon>
    </lineage>
</organism>
<keyword evidence="9" id="KW-0472">Membrane</keyword>
<dbReference type="Gene3D" id="3.30.460.10">
    <property type="entry name" value="Beta Polymerase, domain 2"/>
    <property type="match status" value="1"/>
</dbReference>
<dbReference type="CDD" id="cd05398">
    <property type="entry name" value="NT_ClassII-CCAase"/>
    <property type="match status" value="1"/>
</dbReference>
<dbReference type="AlphaFoldDB" id="A0A650ELK0"/>
<dbReference type="Pfam" id="PF12627">
    <property type="entry name" value="PolyA_pol_RNAbd"/>
    <property type="match status" value="1"/>
</dbReference>
<feature type="domain" description="CCA-adding enzyme C-terminal" evidence="13">
    <location>
        <begin position="344"/>
        <end position="444"/>
    </location>
</feature>
<comment type="similarity">
    <text evidence="10">Belongs to the tRNA nucleotidyltransferase/poly(A) polymerase family.</text>
</comment>
<dbReference type="InterPro" id="IPR003607">
    <property type="entry name" value="HD/PDEase_dom"/>
</dbReference>